<protein>
    <submittedName>
        <fullName evidence="1">Uncharacterized protein</fullName>
    </submittedName>
</protein>
<dbReference type="EMBL" id="LN610573">
    <property type="protein sequence ID" value="CEF89231.1"/>
    <property type="molecule type" value="Genomic_DNA"/>
</dbReference>
<sequence length="160" mass="18461">MASLFILRIETVCGKGMYADALSSRVQSKVLQALGYPRWQATGLYIDLCMCLDKEKELHPIPEEDIPGWTDLAKNEKEMLTYYFGFSSWEQAREWVGLRAFNEMGMIGANLCIYEMKEEDVLLGGKQAAFKMDNALRVLKMPINKRMQDLIWEEIEGYDD</sequence>
<dbReference type="RefSeq" id="YP_009124522.1">
    <property type="nucleotide sequence ID" value="NC_026587.1"/>
</dbReference>
<evidence type="ECO:0000313" key="2">
    <source>
        <dbReference type="Proteomes" id="UP000030230"/>
    </source>
</evidence>
<name>A0A0A1IUN6_9CAUD</name>
<proteinExistence type="predicted"/>
<organism evidence="1 2">
    <name type="scientific">Pseudomonas phage vB_PaeM_PAO1_Ab03</name>
    <dbReference type="NCBI Taxonomy" id="1548901"/>
    <lineage>
        <taxon>Viruses</taxon>
        <taxon>Duplodnaviria</taxon>
        <taxon>Heunggongvirae</taxon>
        <taxon>Uroviricota</taxon>
        <taxon>Caudoviricetes</taxon>
        <taxon>Vandenendeviridae</taxon>
        <taxon>Nankokuvirus</taxon>
        <taxon>Nankokuvirus Ab03</taxon>
    </lineage>
</organism>
<dbReference type="KEGG" id="vg:23679294"/>
<reference evidence="2" key="1">
    <citation type="journal article" date="2015" name="PLoS ONE">
        <title>Investigation of a Large Collection of Pseudomonas aeruginosa Bacteriophages Collected from a Single Environmental Source in Abidjan, Cote d'Ivoire.</title>
        <authorList>
            <person name="Essoh C."/>
            <person name="Latino L."/>
            <person name="Midoux C."/>
            <person name="Blouin Y."/>
            <person name="Loukou G."/>
            <person name="Nguetta S.P."/>
            <person name="Lathro S."/>
            <person name="Cablanmian A."/>
            <person name="Kouassi A.K."/>
            <person name="Vergnaud G."/>
            <person name="Pourcel C."/>
        </authorList>
    </citation>
    <scope>NUCLEOTIDE SEQUENCE [LARGE SCALE GENOMIC DNA]</scope>
</reference>
<gene>
    <name evidence="1" type="primary">ORF126</name>
</gene>
<dbReference type="Proteomes" id="UP000030230">
    <property type="component" value="Segment"/>
</dbReference>
<keyword evidence="2" id="KW-1185">Reference proteome</keyword>
<dbReference type="GeneID" id="23679294"/>
<evidence type="ECO:0000313" key="1">
    <source>
        <dbReference type="EMBL" id="CEF89231.1"/>
    </source>
</evidence>
<accession>A0A0A1IUN6</accession>
<dbReference type="OrthoDB" id="10771at10239"/>